<evidence type="ECO:0000313" key="4">
    <source>
        <dbReference type="EMBL" id="KAF0309461.1"/>
    </source>
</evidence>
<dbReference type="InterPro" id="IPR036056">
    <property type="entry name" value="Fibrinogen-like_C"/>
</dbReference>
<evidence type="ECO:0000256" key="2">
    <source>
        <dbReference type="SAM" id="MobiDB-lite"/>
    </source>
</evidence>
<dbReference type="EMBL" id="VIIS01000399">
    <property type="protein sequence ID" value="KAF0309461.1"/>
    <property type="molecule type" value="Genomic_DNA"/>
</dbReference>
<sequence length="328" mass="36023">MEPWCGALAVLSALAVAVSSDYPPPSAAAQLTELLGPVVKEAVGRALDAREAAQAGRSLTRLERRLDDVLEEMAALRSAVTALQGQPVVSTAAPDSEPACERSPRPIPAGQAPHQRPEVLACARSCLQLRDQGGAPQDGVYWFTGMPVPVLCDFSHDGGGWTLLLTAVSRDGWDLLSVLQRNDRSPSLTDNYSILQLGDAIRDLGNGTRFAYRIEAQAETGRQRWGGIWFAPRQYSFVDETGDQTQIRLVRKFDSWDYEDSGIEKRMPWLRALDEFTVLTTTGTARGGRWGTLVLNKVQGSDYKHAPWISSGARHSGTVLYWMRENQL</sequence>
<keyword evidence="1" id="KW-0175">Coiled coil</keyword>
<evidence type="ECO:0000256" key="1">
    <source>
        <dbReference type="SAM" id="Coils"/>
    </source>
</evidence>
<accession>A0A6A4X4Z8</accession>
<gene>
    <name evidence="4" type="ORF">FJT64_019411</name>
</gene>
<dbReference type="Proteomes" id="UP000440578">
    <property type="component" value="Unassembled WGS sequence"/>
</dbReference>
<dbReference type="NCBIfam" id="NF040941">
    <property type="entry name" value="GGGWT_bact"/>
    <property type="match status" value="1"/>
</dbReference>
<evidence type="ECO:0008006" key="6">
    <source>
        <dbReference type="Google" id="ProtNLM"/>
    </source>
</evidence>
<feature type="region of interest" description="Disordered" evidence="2">
    <location>
        <begin position="87"/>
        <end position="113"/>
    </location>
</feature>
<evidence type="ECO:0000256" key="3">
    <source>
        <dbReference type="SAM" id="SignalP"/>
    </source>
</evidence>
<feature type="signal peptide" evidence="3">
    <location>
        <begin position="1"/>
        <end position="20"/>
    </location>
</feature>
<dbReference type="Gene3D" id="3.90.215.10">
    <property type="entry name" value="Gamma Fibrinogen, chain A, domain 1"/>
    <property type="match status" value="1"/>
</dbReference>
<keyword evidence="3" id="KW-0732">Signal</keyword>
<dbReference type="OrthoDB" id="5971203at2759"/>
<reference evidence="4 5" key="1">
    <citation type="submission" date="2019-07" db="EMBL/GenBank/DDBJ databases">
        <title>Draft genome assembly of a fouling barnacle, Amphibalanus amphitrite (Darwin, 1854): The first reference genome for Thecostraca.</title>
        <authorList>
            <person name="Kim W."/>
        </authorList>
    </citation>
    <scope>NUCLEOTIDE SEQUENCE [LARGE SCALE GENOMIC DNA]</scope>
    <source>
        <strain evidence="4">SNU_AA5</strain>
        <tissue evidence="4">Soma without cirri and trophi</tissue>
    </source>
</reference>
<evidence type="ECO:0000313" key="5">
    <source>
        <dbReference type="Proteomes" id="UP000440578"/>
    </source>
</evidence>
<feature type="chain" id="PRO_5025461519" description="Fibrinogen C-terminal domain-containing protein" evidence="3">
    <location>
        <begin position="21"/>
        <end position="328"/>
    </location>
</feature>
<keyword evidence="5" id="KW-1185">Reference proteome</keyword>
<protein>
    <recommendedName>
        <fullName evidence="6">Fibrinogen C-terminal domain-containing protein</fullName>
    </recommendedName>
</protein>
<dbReference type="SUPFAM" id="SSF56496">
    <property type="entry name" value="Fibrinogen C-terminal domain-like"/>
    <property type="match status" value="1"/>
</dbReference>
<comment type="caution">
    <text evidence="4">The sequence shown here is derived from an EMBL/GenBank/DDBJ whole genome shotgun (WGS) entry which is preliminary data.</text>
</comment>
<dbReference type="InterPro" id="IPR014716">
    <property type="entry name" value="Fibrinogen_a/b/g_C_1"/>
</dbReference>
<dbReference type="AlphaFoldDB" id="A0A6A4X4Z8"/>
<organism evidence="4 5">
    <name type="scientific">Amphibalanus amphitrite</name>
    <name type="common">Striped barnacle</name>
    <name type="synonym">Balanus amphitrite</name>
    <dbReference type="NCBI Taxonomy" id="1232801"/>
    <lineage>
        <taxon>Eukaryota</taxon>
        <taxon>Metazoa</taxon>
        <taxon>Ecdysozoa</taxon>
        <taxon>Arthropoda</taxon>
        <taxon>Crustacea</taxon>
        <taxon>Multicrustacea</taxon>
        <taxon>Cirripedia</taxon>
        <taxon>Thoracica</taxon>
        <taxon>Thoracicalcarea</taxon>
        <taxon>Balanomorpha</taxon>
        <taxon>Balanoidea</taxon>
        <taxon>Balanidae</taxon>
        <taxon>Amphibalaninae</taxon>
        <taxon>Amphibalanus</taxon>
    </lineage>
</organism>
<name>A0A6A4X4Z8_AMPAM</name>
<proteinExistence type="predicted"/>
<feature type="coiled-coil region" evidence="1">
    <location>
        <begin position="52"/>
        <end position="86"/>
    </location>
</feature>